<comment type="caution">
    <text evidence="2">The sequence shown here is derived from an EMBL/GenBank/DDBJ whole genome shotgun (WGS) entry which is preliminary data.</text>
</comment>
<proteinExistence type="predicted"/>
<feature type="compositionally biased region" description="Polar residues" evidence="1">
    <location>
        <begin position="111"/>
        <end position="130"/>
    </location>
</feature>
<organism evidence="2">
    <name type="scientific">Tanacetum cinerariifolium</name>
    <name type="common">Dalmatian daisy</name>
    <name type="synonym">Chrysanthemum cinerariifolium</name>
    <dbReference type="NCBI Taxonomy" id="118510"/>
    <lineage>
        <taxon>Eukaryota</taxon>
        <taxon>Viridiplantae</taxon>
        <taxon>Streptophyta</taxon>
        <taxon>Embryophyta</taxon>
        <taxon>Tracheophyta</taxon>
        <taxon>Spermatophyta</taxon>
        <taxon>Magnoliopsida</taxon>
        <taxon>eudicotyledons</taxon>
        <taxon>Gunneridae</taxon>
        <taxon>Pentapetalae</taxon>
        <taxon>asterids</taxon>
        <taxon>campanulids</taxon>
        <taxon>Asterales</taxon>
        <taxon>Asteraceae</taxon>
        <taxon>Asteroideae</taxon>
        <taxon>Anthemideae</taxon>
        <taxon>Anthemidinae</taxon>
        <taxon>Tanacetum</taxon>
    </lineage>
</organism>
<protein>
    <submittedName>
        <fullName evidence="2">Uncharacterized protein</fullName>
    </submittedName>
</protein>
<gene>
    <name evidence="2" type="ORF">Tci_021993</name>
</gene>
<accession>A0A6L2KPN2</accession>
<feature type="region of interest" description="Disordered" evidence="1">
    <location>
        <begin position="36"/>
        <end position="66"/>
    </location>
</feature>
<dbReference type="AlphaFoldDB" id="A0A6L2KPN2"/>
<evidence type="ECO:0000256" key="1">
    <source>
        <dbReference type="SAM" id="MobiDB-lite"/>
    </source>
</evidence>
<feature type="region of interest" description="Disordered" evidence="1">
    <location>
        <begin position="111"/>
        <end position="158"/>
    </location>
</feature>
<sequence>MDYETTYAIPKHKKSVPTQSRMDRLLEFVDDTITDYSRPSSTIESNSDDLQNRDSSVTKTGESSSTISSKLVIKFVKAADRPTEMKTNKVETIKKSAVKYVELYRKTSKSANVRGNQRNWNNLKSQQLESQEVRKGVKSKNSTHKNSQGTKRSRGSKSKEVVDYILQVKIKLLIKKLKDSEAKHQV</sequence>
<dbReference type="EMBL" id="BKCJ010002651">
    <property type="protein sequence ID" value="GEU50015.1"/>
    <property type="molecule type" value="Genomic_DNA"/>
</dbReference>
<feature type="region of interest" description="Disordered" evidence="1">
    <location>
        <begin position="1"/>
        <end position="20"/>
    </location>
</feature>
<name>A0A6L2KPN2_TANCI</name>
<evidence type="ECO:0000313" key="2">
    <source>
        <dbReference type="EMBL" id="GEU50015.1"/>
    </source>
</evidence>
<reference evidence="2" key="1">
    <citation type="journal article" date="2019" name="Sci. Rep.">
        <title>Draft genome of Tanacetum cinerariifolium, the natural source of mosquito coil.</title>
        <authorList>
            <person name="Yamashiro T."/>
            <person name="Shiraishi A."/>
            <person name="Satake H."/>
            <person name="Nakayama K."/>
        </authorList>
    </citation>
    <scope>NUCLEOTIDE SEQUENCE</scope>
</reference>